<evidence type="ECO:0000313" key="4">
    <source>
        <dbReference type="Proteomes" id="UP000019384"/>
    </source>
</evidence>
<evidence type="ECO:0000259" key="2">
    <source>
        <dbReference type="PROSITE" id="PS51229"/>
    </source>
</evidence>
<reference evidence="3" key="1">
    <citation type="submission" date="2013-12" db="EMBL/GenBank/DDBJ databases">
        <authorList>
            <person name="Genoscope - CEA"/>
        </authorList>
    </citation>
    <scope>NUCLEOTIDE SEQUENCE</scope>
    <source>
        <strain evidence="3">CBS 1993</strain>
    </source>
</reference>
<keyword evidence="4" id="KW-1185">Reference proteome</keyword>
<comment type="function">
    <text evidence="1">Neddylation of cullins play an essential role in the regulation of SCF-type complexes activity.</text>
</comment>
<proteinExistence type="predicted"/>
<name>W6MQA6_9ASCO</name>
<dbReference type="Gene3D" id="1.10.238.200">
    <property type="entry name" value="Cullin, PONY binding domain"/>
    <property type="match status" value="1"/>
</dbReference>
<gene>
    <name evidence="3" type="ORF">KUCA_T00004861001</name>
</gene>
<dbReference type="Proteomes" id="UP000019384">
    <property type="component" value="Unassembled WGS sequence"/>
</dbReference>
<dbReference type="AlphaFoldDB" id="W6MQA6"/>
<dbReference type="GO" id="GO:0000151">
    <property type="term" value="C:ubiquitin ligase complex"/>
    <property type="evidence" value="ECO:0007669"/>
    <property type="project" value="TreeGrafter"/>
</dbReference>
<dbReference type="OrthoDB" id="27198at2759"/>
<dbReference type="InterPro" id="IPR014764">
    <property type="entry name" value="DCN-prot"/>
</dbReference>
<dbReference type="PANTHER" id="PTHR12281">
    <property type="entry name" value="RP42 RELATED"/>
    <property type="match status" value="1"/>
</dbReference>
<dbReference type="GO" id="GO:0045116">
    <property type="term" value="P:protein neddylation"/>
    <property type="evidence" value="ECO:0007669"/>
    <property type="project" value="TreeGrafter"/>
</dbReference>
<dbReference type="GO" id="GO:0031624">
    <property type="term" value="F:ubiquitin conjugating enzyme binding"/>
    <property type="evidence" value="ECO:0007669"/>
    <property type="project" value="TreeGrafter"/>
</dbReference>
<evidence type="ECO:0000256" key="1">
    <source>
        <dbReference type="RuleBase" id="RU410713"/>
    </source>
</evidence>
<dbReference type="HOGENOM" id="CLU_047042_6_2_1"/>
<dbReference type="GeneID" id="34522254"/>
<organism evidence="3 4">
    <name type="scientific">Kuraishia capsulata CBS 1993</name>
    <dbReference type="NCBI Taxonomy" id="1382522"/>
    <lineage>
        <taxon>Eukaryota</taxon>
        <taxon>Fungi</taxon>
        <taxon>Dikarya</taxon>
        <taxon>Ascomycota</taxon>
        <taxon>Saccharomycotina</taxon>
        <taxon>Pichiomycetes</taxon>
        <taxon>Pichiales</taxon>
        <taxon>Pichiaceae</taxon>
        <taxon>Kuraishia</taxon>
    </lineage>
</organism>
<sequence length="119" mass="14256">MTKYVYGLKERILTDESYLHKIYDFAFSFSLEEKQKKLPRELAVSYWRLLLSDRFGGEVLEKWCKFITDSWDSDIHKDQWLMAFPFLKEYNDNPKFEGYDETAAWPLLMDSFVENETGA</sequence>
<reference evidence="3" key="2">
    <citation type="submission" date="2014-02" db="EMBL/GenBank/DDBJ databases">
        <title>Complete DNA sequence of /Kuraishia capsulata/ illustrates novel genomic features among budding yeasts (/Saccharomycotina/).</title>
        <authorList>
            <person name="Morales L."/>
            <person name="Noel B."/>
            <person name="Porcel B."/>
            <person name="Marcet-Houben M."/>
            <person name="Hullo M-F."/>
            <person name="Sacerdot C."/>
            <person name="Tekaia F."/>
            <person name="Leh-Louis V."/>
            <person name="Despons L."/>
            <person name="Khanna V."/>
            <person name="Aury J-M."/>
            <person name="Barbe V."/>
            <person name="Couloux A."/>
            <person name="Labadie K."/>
            <person name="Pelletier E."/>
            <person name="Souciet J-L."/>
            <person name="Boekhout T."/>
            <person name="Gabaldon T."/>
            <person name="Wincker P."/>
            <person name="Dujon B."/>
        </authorList>
    </citation>
    <scope>NUCLEOTIDE SEQUENCE</scope>
    <source>
        <strain evidence="3">CBS 1993</strain>
    </source>
</reference>
<evidence type="ECO:0000313" key="3">
    <source>
        <dbReference type="EMBL" id="CDK28876.1"/>
    </source>
</evidence>
<dbReference type="PROSITE" id="PS51229">
    <property type="entry name" value="DCUN1"/>
    <property type="match status" value="1"/>
</dbReference>
<dbReference type="EMBL" id="HG793130">
    <property type="protein sequence ID" value="CDK28876.1"/>
    <property type="molecule type" value="Genomic_DNA"/>
</dbReference>
<dbReference type="InterPro" id="IPR042460">
    <property type="entry name" value="DCN1-like_PONY"/>
</dbReference>
<dbReference type="Pfam" id="PF03556">
    <property type="entry name" value="Cullin_binding"/>
    <property type="match status" value="1"/>
</dbReference>
<dbReference type="GO" id="GO:0097602">
    <property type="term" value="F:cullin family protein binding"/>
    <property type="evidence" value="ECO:0007669"/>
    <property type="project" value="TreeGrafter"/>
</dbReference>
<feature type="domain" description="DCUN1" evidence="2">
    <location>
        <begin position="1"/>
        <end position="117"/>
    </location>
</feature>
<dbReference type="InterPro" id="IPR005176">
    <property type="entry name" value="PONY_dom"/>
</dbReference>
<accession>W6MQA6</accession>
<protein>
    <recommendedName>
        <fullName evidence="1">Defective in cullin neddylation protein</fullName>
    </recommendedName>
</protein>
<dbReference type="RefSeq" id="XP_022460866.1">
    <property type="nucleotide sequence ID" value="XM_022605989.1"/>
</dbReference>
<dbReference type="STRING" id="1382522.W6MQA6"/>
<dbReference type="GO" id="GO:0032182">
    <property type="term" value="F:ubiquitin-like protein binding"/>
    <property type="evidence" value="ECO:0007669"/>
    <property type="project" value="TreeGrafter"/>
</dbReference>
<dbReference type="PANTHER" id="PTHR12281:SF31">
    <property type="entry name" value="DCN1-LIKE PROTEIN 3"/>
    <property type="match status" value="1"/>
</dbReference>